<dbReference type="PROSITE" id="PS00188">
    <property type="entry name" value="BIOTIN"/>
    <property type="match status" value="1"/>
</dbReference>
<dbReference type="Pfam" id="PF00364">
    <property type="entry name" value="Biotin_lipoyl"/>
    <property type="match status" value="1"/>
</dbReference>
<name>A0AAX6EGS3_IRIPA</name>
<dbReference type="CDD" id="cd06850">
    <property type="entry name" value="biotinyl_domain"/>
    <property type="match status" value="1"/>
</dbReference>
<dbReference type="EMBL" id="JANAVB010036617">
    <property type="protein sequence ID" value="KAJ6803181.1"/>
    <property type="molecule type" value="Genomic_DNA"/>
</dbReference>
<dbReference type="Proteomes" id="UP001140949">
    <property type="component" value="Unassembled WGS sequence"/>
</dbReference>
<evidence type="ECO:0000259" key="2">
    <source>
        <dbReference type="PROSITE" id="PS50968"/>
    </source>
</evidence>
<feature type="domain" description="Lipoyl-binding" evidence="2">
    <location>
        <begin position="1"/>
        <end position="66"/>
    </location>
</feature>
<reference evidence="3" key="1">
    <citation type="journal article" date="2023" name="GigaByte">
        <title>Genome assembly of the bearded iris, Iris pallida Lam.</title>
        <authorList>
            <person name="Bruccoleri R.E."/>
            <person name="Oakeley E.J."/>
            <person name="Faust A.M.E."/>
            <person name="Altorfer M."/>
            <person name="Dessus-Babus S."/>
            <person name="Burckhardt D."/>
            <person name="Oertli M."/>
            <person name="Naumann U."/>
            <person name="Petersen F."/>
            <person name="Wong J."/>
        </authorList>
    </citation>
    <scope>NUCLEOTIDE SEQUENCE</scope>
    <source>
        <strain evidence="3">GSM-AAB239-AS_SAM_17_03QT</strain>
    </source>
</reference>
<protein>
    <submittedName>
        <fullName evidence="3">Methylcrotonoyl-CoA carboxylase subunit alpha, mitochondrial isoform X1</fullName>
    </submittedName>
</protein>
<dbReference type="Gene3D" id="2.40.50.100">
    <property type="match status" value="1"/>
</dbReference>
<proteinExistence type="predicted"/>
<reference evidence="3" key="2">
    <citation type="submission" date="2023-04" db="EMBL/GenBank/DDBJ databases">
        <authorList>
            <person name="Bruccoleri R.E."/>
            <person name="Oakeley E.J."/>
            <person name="Faust A.-M."/>
            <person name="Dessus-Babus S."/>
            <person name="Altorfer M."/>
            <person name="Burckhardt D."/>
            <person name="Oertli M."/>
            <person name="Naumann U."/>
            <person name="Petersen F."/>
            <person name="Wong J."/>
        </authorList>
    </citation>
    <scope>NUCLEOTIDE SEQUENCE</scope>
    <source>
        <strain evidence="3">GSM-AAB239-AS_SAM_17_03QT</strain>
        <tissue evidence="3">Leaf</tissue>
    </source>
</reference>
<dbReference type="PANTHER" id="PTHR18866">
    <property type="entry name" value="CARBOXYLASE:PYRUVATE/ACETYL-COA/PROPIONYL-COA CARBOXYLASE"/>
    <property type="match status" value="1"/>
</dbReference>
<dbReference type="InterPro" id="IPR001882">
    <property type="entry name" value="Biotin_BS"/>
</dbReference>
<dbReference type="InterPro" id="IPR011053">
    <property type="entry name" value="Single_hybrid_motif"/>
</dbReference>
<evidence type="ECO:0000256" key="1">
    <source>
        <dbReference type="ARBA" id="ARBA00023267"/>
    </source>
</evidence>
<dbReference type="PROSITE" id="PS50968">
    <property type="entry name" value="BIOTINYL_LIPOYL"/>
    <property type="match status" value="1"/>
</dbReference>
<evidence type="ECO:0000313" key="4">
    <source>
        <dbReference type="Proteomes" id="UP001140949"/>
    </source>
</evidence>
<gene>
    <name evidence="3" type="ORF">M6B38_108565</name>
</gene>
<keyword evidence="4" id="KW-1185">Reference proteome</keyword>
<dbReference type="AlphaFoldDB" id="A0AAX6EGS3"/>
<evidence type="ECO:0000313" key="3">
    <source>
        <dbReference type="EMBL" id="KAJ6803181.1"/>
    </source>
</evidence>
<sequence length="90" mass="9842">MAPMAGLVVMVLLENGAQMEEGQSILVLEAMKMEHVVKSPRAGYVDGLQVAPCQQVFDTSVLFTIKVSRVKMEDWIGTFEGHKGCSLELS</sequence>
<accession>A0AAX6EGS3</accession>
<keyword evidence="1" id="KW-0092">Biotin</keyword>
<dbReference type="GO" id="GO:0005739">
    <property type="term" value="C:mitochondrion"/>
    <property type="evidence" value="ECO:0007669"/>
    <property type="project" value="TreeGrafter"/>
</dbReference>
<dbReference type="PANTHER" id="PTHR18866:SF33">
    <property type="entry name" value="METHYLCROTONOYL-COA CARBOXYLASE SUBUNIT ALPHA, MITOCHONDRIAL-RELATED"/>
    <property type="match status" value="1"/>
</dbReference>
<dbReference type="InterPro" id="IPR000089">
    <property type="entry name" value="Biotin_lipoyl"/>
</dbReference>
<dbReference type="SUPFAM" id="SSF51230">
    <property type="entry name" value="Single hybrid motif"/>
    <property type="match status" value="1"/>
</dbReference>
<dbReference type="InterPro" id="IPR050856">
    <property type="entry name" value="Biotin_carboxylase_complex"/>
</dbReference>
<dbReference type="GO" id="GO:0004485">
    <property type="term" value="F:methylcrotonoyl-CoA carboxylase activity"/>
    <property type="evidence" value="ECO:0007669"/>
    <property type="project" value="TreeGrafter"/>
</dbReference>
<comment type="caution">
    <text evidence="3">The sequence shown here is derived from an EMBL/GenBank/DDBJ whole genome shotgun (WGS) entry which is preliminary data.</text>
</comment>
<organism evidence="3 4">
    <name type="scientific">Iris pallida</name>
    <name type="common">Sweet iris</name>
    <dbReference type="NCBI Taxonomy" id="29817"/>
    <lineage>
        <taxon>Eukaryota</taxon>
        <taxon>Viridiplantae</taxon>
        <taxon>Streptophyta</taxon>
        <taxon>Embryophyta</taxon>
        <taxon>Tracheophyta</taxon>
        <taxon>Spermatophyta</taxon>
        <taxon>Magnoliopsida</taxon>
        <taxon>Liliopsida</taxon>
        <taxon>Asparagales</taxon>
        <taxon>Iridaceae</taxon>
        <taxon>Iridoideae</taxon>
        <taxon>Irideae</taxon>
        <taxon>Iris</taxon>
    </lineage>
</organism>